<dbReference type="GO" id="GO:0035999">
    <property type="term" value="P:tetrahydrofolate interconversion"/>
    <property type="evidence" value="ECO:0007669"/>
    <property type="project" value="TreeGrafter"/>
</dbReference>
<evidence type="ECO:0000313" key="6">
    <source>
        <dbReference type="EMBL" id="QDU34970.1"/>
    </source>
</evidence>
<feature type="binding site" evidence="4">
    <location>
        <position position="67"/>
    </location>
    <ligand>
        <name>substrate</name>
    </ligand>
</feature>
<dbReference type="GO" id="GO:0009396">
    <property type="term" value="P:folic acid-containing compound biosynthetic process"/>
    <property type="evidence" value="ECO:0007669"/>
    <property type="project" value="TreeGrafter"/>
</dbReference>
<keyword evidence="2 4" id="KW-0547">Nucleotide-binding</keyword>
<accession>A0A517YXL7</accession>
<evidence type="ECO:0000256" key="2">
    <source>
        <dbReference type="ARBA" id="ARBA00022741"/>
    </source>
</evidence>
<dbReference type="EMBL" id="CP036425">
    <property type="protein sequence ID" value="QDU34970.1"/>
    <property type="molecule type" value="Genomic_DNA"/>
</dbReference>
<dbReference type="PANTHER" id="PTHR23407">
    <property type="entry name" value="ATPASE INHIBITOR/5-FORMYLTETRAHYDROFOLATE CYCLO-LIGASE"/>
    <property type="match status" value="1"/>
</dbReference>
<feature type="binding site" evidence="4">
    <location>
        <position position="62"/>
    </location>
    <ligand>
        <name>substrate</name>
    </ligand>
</feature>
<dbReference type="SUPFAM" id="SSF100950">
    <property type="entry name" value="NagB/RpiA/CoA transferase-like"/>
    <property type="match status" value="1"/>
</dbReference>
<gene>
    <name evidence="6" type="ORF">KS4_30470</name>
</gene>
<sequence length="217" mass="23876">MSERDDILANAVSHTKDQVRAAVREVRKELSDSVRQAASSKINEAVLEQNAIQRAEVIFCYIGYGSEVDTLPLIEQLLTLGKKVCVPKLGNAKGIVKPDAPMKVVELESTDVLKPSDQGILEPRKGKQFLGSPDVTITPCIAATQFGARLGQGGGYYDKYFDKNPLTIRIALAFECQILADLPGNDHDCVVDLVITENALYQRDEVAIDEDNLWEET</sequence>
<dbReference type="Gene3D" id="3.40.50.10420">
    <property type="entry name" value="NagB/RpiA/CoA transferase-like"/>
    <property type="match status" value="1"/>
</dbReference>
<proteinExistence type="inferred from homology"/>
<dbReference type="NCBIfam" id="TIGR02727">
    <property type="entry name" value="MTHFS_bact"/>
    <property type="match status" value="1"/>
</dbReference>
<feature type="binding site" evidence="4">
    <location>
        <begin position="16"/>
        <end position="20"/>
    </location>
    <ligand>
        <name>ATP</name>
        <dbReference type="ChEBI" id="CHEBI:30616"/>
    </ligand>
</feature>
<keyword evidence="3 4" id="KW-0067">ATP-binding</keyword>
<dbReference type="PIRSF" id="PIRSF006806">
    <property type="entry name" value="FTHF_cligase"/>
    <property type="match status" value="1"/>
</dbReference>
<dbReference type="KEGG" id="pcor:KS4_30470"/>
<dbReference type="Pfam" id="PF01812">
    <property type="entry name" value="5-FTHF_cyc-lig"/>
    <property type="match status" value="1"/>
</dbReference>
<reference evidence="6 7" key="1">
    <citation type="submission" date="2019-02" db="EMBL/GenBank/DDBJ databases">
        <title>Deep-cultivation of Planctomycetes and their phenomic and genomic characterization uncovers novel biology.</title>
        <authorList>
            <person name="Wiegand S."/>
            <person name="Jogler M."/>
            <person name="Boedeker C."/>
            <person name="Pinto D."/>
            <person name="Vollmers J."/>
            <person name="Rivas-Marin E."/>
            <person name="Kohn T."/>
            <person name="Peeters S.H."/>
            <person name="Heuer A."/>
            <person name="Rast P."/>
            <person name="Oberbeckmann S."/>
            <person name="Bunk B."/>
            <person name="Jeske O."/>
            <person name="Meyerdierks A."/>
            <person name="Storesund J.E."/>
            <person name="Kallscheuer N."/>
            <person name="Luecker S."/>
            <person name="Lage O.M."/>
            <person name="Pohl T."/>
            <person name="Merkel B.J."/>
            <person name="Hornburger P."/>
            <person name="Mueller R.-W."/>
            <person name="Bruemmer F."/>
            <person name="Labrenz M."/>
            <person name="Spormann A.M."/>
            <person name="Op den Camp H."/>
            <person name="Overmann J."/>
            <person name="Amann R."/>
            <person name="Jetten M.S.M."/>
            <person name="Mascher T."/>
            <person name="Medema M.H."/>
            <person name="Devos D.P."/>
            <person name="Kaster A.-K."/>
            <person name="Ovreas L."/>
            <person name="Rohde M."/>
            <person name="Galperin M.Y."/>
            <person name="Jogler C."/>
        </authorList>
    </citation>
    <scope>NUCLEOTIDE SEQUENCE [LARGE SCALE GENOMIC DNA]</scope>
    <source>
        <strain evidence="6 7">KS4</strain>
    </source>
</reference>
<dbReference type="RefSeq" id="WP_145079585.1">
    <property type="nucleotide sequence ID" value="NZ_CP036425.1"/>
</dbReference>
<comment type="catalytic activity">
    <reaction evidence="5">
        <text>(6S)-5-formyl-5,6,7,8-tetrahydrofolate + ATP = (6R)-5,10-methenyltetrahydrofolate + ADP + phosphate</text>
        <dbReference type="Rhea" id="RHEA:10488"/>
        <dbReference type="ChEBI" id="CHEBI:30616"/>
        <dbReference type="ChEBI" id="CHEBI:43474"/>
        <dbReference type="ChEBI" id="CHEBI:57455"/>
        <dbReference type="ChEBI" id="CHEBI:57457"/>
        <dbReference type="ChEBI" id="CHEBI:456216"/>
        <dbReference type="EC" id="6.3.3.2"/>
    </reaction>
</comment>
<dbReference type="GO" id="GO:0030272">
    <property type="term" value="F:5-formyltetrahydrofolate cyclo-ligase activity"/>
    <property type="evidence" value="ECO:0007669"/>
    <property type="project" value="UniProtKB-EC"/>
</dbReference>
<evidence type="ECO:0000313" key="7">
    <source>
        <dbReference type="Proteomes" id="UP000317369"/>
    </source>
</evidence>
<dbReference type="EC" id="6.3.3.2" evidence="5"/>
<dbReference type="InterPro" id="IPR037171">
    <property type="entry name" value="NagB/RpiA_transferase-like"/>
</dbReference>
<keyword evidence="7" id="KW-1185">Reference proteome</keyword>
<dbReference type="GO" id="GO:0046872">
    <property type="term" value="F:metal ion binding"/>
    <property type="evidence" value="ECO:0007669"/>
    <property type="project" value="UniProtKB-KW"/>
</dbReference>
<name>A0A517YXL7_9BACT</name>
<keyword evidence="5" id="KW-0460">Magnesium</keyword>
<comment type="similarity">
    <text evidence="1 5">Belongs to the 5-formyltetrahydrofolate cyclo-ligase family.</text>
</comment>
<dbReference type="PANTHER" id="PTHR23407:SF1">
    <property type="entry name" value="5-FORMYLTETRAHYDROFOLATE CYCLO-LIGASE"/>
    <property type="match status" value="1"/>
</dbReference>
<dbReference type="Proteomes" id="UP000317369">
    <property type="component" value="Chromosome"/>
</dbReference>
<keyword evidence="5" id="KW-0479">Metal-binding</keyword>
<comment type="cofactor">
    <cofactor evidence="5">
        <name>Mg(2+)</name>
        <dbReference type="ChEBI" id="CHEBI:18420"/>
    </cofactor>
</comment>
<keyword evidence="6" id="KW-0436">Ligase</keyword>
<protein>
    <recommendedName>
        <fullName evidence="5">5-formyltetrahydrofolate cyclo-ligase</fullName>
        <ecNumber evidence="5">6.3.3.2</ecNumber>
    </recommendedName>
</protein>
<organism evidence="6 7">
    <name type="scientific">Poriferisphaera corsica</name>
    <dbReference type="NCBI Taxonomy" id="2528020"/>
    <lineage>
        <taxon>Bacteria</taxon>
        <taxon>Pseudomonadati</taxon>
        <taxon>Planctomycetota</taxon>
        <taxon>Phycisphaerae</taxon>
        <taxon>Phycisphaerales</taxon>
        <taxon>Phycisphaeraceae</taxon>
        <taxon>Poriferisphaera</taxon>
    </lineage>
</organism>
<feature type="binding site" evidence="4">
    <location>
        <begin position="149"/>
        <end position="157"/>
    </location>
    <ligand>
        <name>ATP</name>
        <dbReference type="ChEBI" id="CHEBI:30616"/>
    </ligand>
</feature>
<dbReference type="OrthoDB" id="9801938at2"/>
<dbReference type="InterPro" id="IPR002698">
    <property type="entry name" value="FTHF_cligase"/>
</dbReference>
<evidence type="ECO:0000256" key="5">
    <source>
        <dbReference type="RuleBase" id="RU361279"/>
    </source>
</evidence>
<evidence type="ECO:0000256" key="3">
    <source>
        <dbReference type="ARBA" id="ARBA00022840"/>
    </source>
</evidence>
<dbReference type="InterPro" id="IPR024185">
    <property type="entry name" value="FTHF_cligase-like_sf"/>
</dbReference>
<dbReference type="GO" id="GO:0005524">
    <property type="term" value="F:ATP binding"/>
    <property type="evidence" value="ECO:0007669"/>
    <property type="project" value="UniProtKB-KW"/>
</dbReference>
<evidence type="ECO:0000256" key="1">
    <source>
        <dbReference type="ARBA" id="ARBA00010638"/>
    </source>
</evidence>
<dbReference type="AlphaFoldDB" id="A0A517YXL7"/>
<evidence type="ECO:0000256" key="4">
    <source>
        <dbReference type="PIRSR" id="PIRSR006806-1"/>
    </source>
</evidence>